<feature type="transmembrane region" description="Helical" evidence="1">
    <location>
        <begin position="174"/>
        <end position="192"/>
    </location>
</feature>
<feature type="transmembrane region" description="Helical" evidence="1">
    <location>
        <begin position="114"/>
        <end position="141"/>
    </location>
</feature>
<feature type="transmembrane region" description="Helical" evidence="1">
    <location>
        <begin position="378"/>
        <end position="396"/>
    </location>
</feature>
<feature type="transmembrane region" description="Helical" evidence="1">
    <location>
        <begin position="287"/>
        <end position="305"/>
    </location>
</feature>
<feature type="transmembrane region" description="Helical" evidence="1">
    <location>
        <begin position="148"/>
        <end position="168"/>
    </location>
</feature>
<name>A0A2L0F8L4_SORCE</name>
<reference evidence="2 3" key="1">
    <citation type="submission" date="2015-09" db="EMBL/GenBank/DDBJ databases">
        <title>Sorangium comparison.</title>
        <authorList>
            <person name="Zaburannyi N."/>
            <person name="Bunk B."/>
            <person name="Overmann J."/>
            <person name="Mueller R."/>
        </authorList>
    </citation>
    <scope>NUCLEOTIDE SEQUENCE [LARGE SCALE GENOMIC DNA]</scope>
    <source>
        <strain evidence="2 3">So ce26</strain>
    </source>
</reference>
<evidence type="ECO:0000256" key="1">
    <source>
        <dbReference type="SAM" id="Phobius"/>
    </source>
</evidence>
<evidence type="ECO:0000313" key="2">
    <source>
        <dbReference type="EMBL" id="AUX47938.1"/>
    </source>
</evidence>
<dbReference type="EMBL" id="CP012673">
    <property type="protein sequence ID" value="AUX47938.1"/>
    <property type="molecule type" value="Genomic_DNA"/>
</dbReference>
<dbReference type="Proteomes" id="UP000238348">
    <property type="component" value="Chromosome"/>
</dbReference>
<dbReference type="OrthoDB" id="5513369at2"/>
<sequence>MREVARSLKKLLHRIAYGGLGVVGALLLSRAASLTSQWILSGVVGTSAVTAYVLTTTHASTVVALVAVGLAASLANRARLLGQPRGRAAVAGALAVLGAVAGALTAALDLASGLGPVAALSAAAFAFCSLLACANPVVWPIWQARGRFLLLVSITAAISVGLCFGAALLGMPRLSAVLVGAGVAVPVVAMVGRVQIRRAIRMAFLLVRHAVWPSLVNLSTVAVYPLALHKAIPLLGESRVGTQVLCWSIMPLLTTASQSFATRALTSGALSGAGSEAERRAKALSTWVRTVPFTLSIGVAIYLLFVVHVPLLPFTGSARDDLPSTFLVSVVVPAISDPLCFYFAKSHRSRSLVIGSVLSSALVAAALLLWPAGVLDRLGVLGPSAIVAVLRMAFLFDAPALRRVAYAALGLLLLGYAASFLL</sequence>
<accession>A0A2L0F8L4</accession>
<feature type="transmembrane region" description="Helical" evidence="1">
    <location>
        <begin position="351"/>
        <end position="372"/>
    </location>
</feature>
<dbReference type="RefSeq" id="WP_104985864.1">
    <property type="nucleotide sequence ID" value="NZ_CP012673.1"/>
</dbReference>
<keyword evidence="1" id="KW-0472">Membrane</keyword>
<keyword evidence="1" id="KW-0812">Transmembrane</keyword>
<feature type="transmembrane region" description="Helical" evidence="1">
    <location>
        <begin position="12"/>
        <end position="32"/>
    </location>
</feature>
<feature type="transmembrane region" description="Helical" evidence="1">
    <location>
        <begin position="52"/>
        <end position="76"/>
    </location>
</feature>
<organism evidence="2 3">
    <name type="scientific">Sorangium cellulosum</name>
    <name type="common">Polyangium cellulosum</name>
    <dbReference type="NCBI Taxonomy" id="56"/>
    <lineage>
        <taxon>Bacteria</taxon>
        <taxon>Pseudomonadati</taxon>
        <taxon>Myxococcota</taxon>
        <taxon>Polyangia</taxon>
        <taxon>Polyangiales</taxon>
        <taxon>Polyangiaceae</taxon>
        <taxon>Sorangium</taxon>
    </lineage>
</organism>
<dbReference type="AlphaFoldDB" id="A0A2L0F8L4"/>
<protein>
    <submittedName>
        <fullName evidence="2">Uncharacterized protein</fullName>
    </submittedName>
</protein>
<keyword evidence="1" id="KW-1133">Transmembrane helix</keyword>
<feature type="transmembrane region" description="Helical" evidence="1">
    <location>
        <begin position="88"/>
        <end position="108"/>
    </location>
</feature>
<feature type="transmembrane region" description="Helical" evidence="1">
    <location>
        <begin position="325"/>
        <end position="344"/>
    </location>
</feature>
<feature type="transmembrane region" description="Helical" evidence="1">
    <location>
        <begin position="403"/>
        <end position="421"/>
    </location>
</feature>
<evidence type="ECO:0000313" key="3">
    <source>
        <dbReference type="Proteomes" id="UP000238348"/>
    </source>
</evidence>
<proteinExistence type="predicted"/>
<gene>
    <name evidence="2" type="ORF">SOCE26_094640</name>
</gene>